<dbReference type="GeneID" id="94425623"/>
<feature type="compositionally biased region" description="Low complexity" evidence="2">
    <location>
        <begin position="1529"/>
        <end position="1556"/>
    </location>
</feature>
<evidence type="ECO:0000313" key="4">
    <source>
        <dbReference type="Proteomes" id="UP000221165"/>
    </source>
</evidence>
<feature type="compositionally biased region" description="Low complexity" evidence="2">
    <location>
        <begin position="304"/>
        <end position="327"/>
    </location>
</feature>
<feature type="region of interest" description="Disordered" evidence="2">
    <location>
        <begin position="437"/>
        <end position="456"/>
    </location>
</feature>
<feature type="region of interest" description="Disordered" evidence="2">
    <location>
        <begin position="236"/>
        <end position="262"/>
    </location>
</feature>
<dbReference type="OrthoDB" id="334031at2759"/>
<keyword evidence="1" id="KW-0175">Coiled coil</keyword>
<feature type="compositionally biased region" description="Polar residues" evidence="2">
    <location>
        <begin position="498"/>
        <end position="509"/>
    </location>
</feature>
<organism evidence="3 4">
    <name type="scientific">Cystoisospora suis</name>
    <dbReference type="NCBI Taxonomy" id="483139"/>
    <lineage>
        <taxon>Eukaryota</taxon>
        <taxon>Sar</taxon>
        <taxon>Alveolata</taxon>
        <taxon>Apicomplexa</taxon>
        <taxon>Conoidasida</taxon>
        <taxon>Coccidia</taxon>
        <taxon>Eucoccidiorida</taxon>
        <taxon>Eimeriorina</taxon>
        <taxon>Sarcocystidae</taxon>
        <taxon>Cystoisospora</taxon>
    </lineage>
</organism>
<evidence type="ECO:0000313" key="3">
    <source>
        <dbReference type="EMBL" id="PHJ23935.1"/>
    </source>
</evidence>
<feature type="coiled-coil region" evidence="1">
    <location>
        <begin position="773"/>
        <end position="828"/>
    </location>
</feature>
<feature type="region of interest" description="Disordered" evidence="2">
    <location>
        <begin position="860"/>
        <end position="1027"/>
    </location>
</feature>
<dbReference type="RefSeq" id="XP_067925609.1">
    <property type="nucleotide sequence ID" value="XM_068062412.1"/>
</dbReference>
<dbReference type="VEuPathDB" id="ToxoDB:CSUI_002210"/>
<feature type="compositionally biased region" description="Polar residues" evidence="2">
    <location>
        <begin position="242"/>
        <end position="251"/>
    </location>
</feature>
<comment type="caution">
    <text evidence="3">The sequence shown here is derived from an EMBL/GenBank/DDBJ whole genome shotgun (WGS) entry which is preliminary data.</text>
</comment>
<feature type="compositionally biased region" description="Basic and acidic residues" evidence="2">
    <location>
        <begin position="914"/>
        <end position="925"/>
    </location>
</feature>
<dbReference type="Proteomes" id="UP000221165">
    <property type="component" value="Unassembled WGS sequence"/>
</dbReference>
<accession>A0A2C6L9Q9</accession>
<feature type="region of interest" description="Disordered" evidence="2">
    <location>
        <begin position="546"/>
        <end position="588"/>
    </location>
</feature>
<sequence length="1567" mass="168933">MEQPTLPSGSHGENQHAELTPQGRQLAMTDSHGLGAAPLFSVALHNSGCISGTFQQLTQQRAGSRFCCQGRDTSPIDEAQSIKGFSLLSRAAAGRQPSGPPTSPLYLWMPPDRCSWVPGVYHVAGKEQIRNCYPQQQSGSVRTAAACDSWNTSAPSIAAPRTAFPGLFHSELPRCPKRSSHLFPTLGRSLPLFRSAISYEEAAAPAASGWTPSPAAVREPFEAHSLPADTVVRYHRPLPHDNNLTSTSKETTASDRDSSVALSSLNPPPVILPCSPAVLPLTPALLFEDGPARREEGRTLRQRSSNVLSSFSSESTPVSSSREGASSSVFSNHCANALFQDAERFSQFSSDKRDCVSFYSDKSRPGLSSQKGSFAGARTVVVPPLHKVGTLHEGLPVAQGKGESAQLLGFTFSTTAAGCTTRRNCLRQTPSLVSPEKVSYTPRLSPPTLSPVSADRLSPPGVCTPCTMSETRNAGCRSRRRPESARLSKVRSLPVPLNSENGSSASLSVRTPERGRASPLQCDRGGVAVSGTCPCVDCVSASPTSFVSGGPGTGSVNPSVATGSSTRSSLTAGAKAEGGNGDANASNSLQPRHVQGAAAAVACSSCAGPVCSKEKKGQDDKSGRDCNSEADCGGHTGNVEEEGLHEEKREPAKKELIDGLPSNGEITPGDTSCHQCAVLLHTLVHTADSMQKQLAEVELKMLRLQQQAMLDRSRGGLVSGIDPLPWLIATNPEQCHISSLREKSLRGGRETSLLPGGAEERGHRTDRDVDPVLREIEAERAKAIRERDELRTECQRLRLSVGSLMQAREVLERRVEELERCLKESSVNTLQCTGDQRDGVAEQGKICWGRGKLQMEEAGKPCGRIAGNGGREMSRTRDDGADGGRKVKHMQRKGESGREKEGGESSVRTDGGVEEGKRRTLRGDPEEGGEEDQQLFTDATKLTQLPDSLETKEEDKKSSSTGDAPTGKAPSSGHTVYTSSLQSRPTTEEETPLKTASARDNGGESTRSATGETLTALGLQEDETTSRLWKKQEEAGLLDCREDREPLGNSCLSRVRGGAVLEAAMGARGVTHLRREYSGHSADCEISVSSSISHSSCVPLPEVQESSKDTEACASRSGVDSVYPLLLLSRVVDTNDFLESEWERPFRLPLSAAQTGRLERGENSEEASRSDGPASLGRRRFAPTVTDAAQERSLCRPGNFRSTRIEHEGFHERLISPKKHDNIPHSHTQPSRALVPFLPVSKTEGRKDGKSSSASSTTATRRTCSEQASESLRVSRDEGESSPNREVLGFPGRNDWRTGDTRRSRTAKEGEQRIGTYWLSQKTEEQEGMWANEHGRGELHCFSSYSGCSAEQSIDEAPNSSFLSRPVSRRRAGRLKTSSTTRGDDLGVGGEEACTEKNSGGEEVDDQLQKEVASCRVTDTELDSSCSPGESPRPHRESRESRQRWRAPEGGERHRGRGQMPPHWGSLTEERERVHVEERRTWSCTITGASRGRKSTCVETRVPPSTGPRHEREHGARVRDASMKSVQISPSLSSFSSFSSPSSSPSSPLSVSLASPILEERTLSPML</sequence>
<reference evidence="3 4" key="1">
    <citation type="journal article" date="2017" name="Int. J. Parasitol.">
        <title>The genome of the protozoan parasite Cystoisospora suis and a reverse vaccinology approach to identify vaccine candidates.</title>
        <authorList>
            <person name="Palmieri N."/>
            <person name="Shrestha A."/>
            <person name="Ruttkowski B."/>
            <person name="Beck T."/>
            <person name="Vogl C."/>
            <person name="Tomley F."/>
            <person name="Blake D.P."/>
            <person name="Joachim A."/>
        </authorList>
    </citation>
    <scope>NUCLEOTIDE SEQUENCE [LARGE SCALE GENOMIC DNA]</scope>
    <source>
        <strain evidence="3 4">Wien I</strain>
    </source>
</reference>
<feature type="region of interest" description="Disordered" evidence="2">
    <location>
        <begin position="614"/>
        <end position="651"/>
    </location>
</feature>
<feature type="compositionally biased region" description="Basic and acidic residues" evidence="2">
    <location>
        <begin position="614"/>
        <end position="627"/>
    </location>
</feature>
<keyword evidence="4" id="KW-1185">Reference proteome</keyword>
<feature type="region of interest" description="Disordered" evidence="2">
    <location>
        <begin position="1155"/>
        <end position="1180"/>
    </location>
</feature>
<feature type="compositionally biased region" description="Polar residues" evidence="2">
    <location>
        <begin position="972"/>
        <end position="985"/>
    </location>
</feature>
<feature type="region of interest" description="Disordered" evidence="2">
    <location>
        <begin position="1352"/>
        <end position="1567"/>
    </location>
</feature>
<feature type="compositionally biased region" description="Basic and acidic residues" evidence="2">
    <location>
        <begin position="1468"/>
        <end position="1481"/>
    </location>
</feature>
<feature type="compositionally biased region" description="Basic and acidic residues" evidence="2">
    <location>
        <begin position="1157"/>
        <end position="1169"/>
    </location>
</feature>
<feature type="compositionally biased region" description="Basic and acidic residues" evidence="2">
    <location>
        <begin position="949"/>
        <end position="958"/>
    </location>
</feature>
<evidence type="ECO:0000256" key="1">
    <source>
        <dbReference type="SAM" id="Coils"/>
    </source>
</evidence>
<feature type="region of interest" description="Disordered" evidence="2">
    <location>
        <begin position="1216"/>
        <end position="1317"/>
    </location>
</feature>
<proteinExistence type="predicted"/>
<feature type="compositionally biased region" description="Polar residues" evidence="2">
    <location>
        <begin position="554"/>
        <end position="571"/>
    </location>
</feature>
<feature type="compositionally biased region" description="Polar residues" evidence="2">
    <location>
        <begin position="934"/>
        <end position="946"/>
    </location>
</feature>
<feature type="compositionally biased region" description="Basic and acidic residues" evidence="2">
    <location>
        <begin position="1558"/>
        <end position="1567"/>
    </location>
</feature>
<feature type="compositionally biased region" description="Basic and acidic residues" evidence="2">
    <location>
        <begin position="1508"/>
        <end position="1522"/>
    </location>
</feature>
<feature type="compositionally biased region" description="Basic and acidic residues" evidence="2">
    <location>
        <begin position="1294"/>
        <end position="1312"/>
    </location>
</feature>
<gene>
    <name evidence="3" type="ORF">CSUI_002210</name>
</gene>
<feature type="compositionally biased region" description="Polar residues" evidence="2">
    <location>
        <begin position="1003"/>
        <end position="1013"/>
    </location>
</feature>
<feature type="compositionally biased region" description="Basic and acidic residues" evidence="2">
    <location>
        <begin position="1432"/>
        <end position="1453"/>
    </location>
</feature>
<protein>
    <submittedName>
        <fullName evidence="3">Uncharacterized protein</fullName>
    </submittedName>
</protein>
<feature type="compositionally biased region" description="Basic and acidic residues" evidence="2">
    <location>
        <begin position="872"/>
        <end position="885"/>
    </location>
</feature>
<feature type="compositionally biased region" description="Polar residues" evidence="2">
    <location>
        <begin position="1352"/>
        <end position="1363"/>
    </location>
</feature>
<feature type="region of interest" description="Disordered" evidence="2">
    <location>
        <begin position="472"/>
        <end position="519"/>
    </location>
</feature>
<evidence type="ECO:0000256" key="2">
    <source>
        <dbReference type="SAM" id="MobiDB-lite"/>
    </source>
</evidence>
<feature type="compositionally biased region" description="Low complexity" evidence="2">
    <location>
        <begin position="1251"/>
        <end position="1262"/>
    </location>
</feature>
<name>A0A2C6L9Q9_9APIC</name>
<dbReference type="EMBL" id="MIGC01000926">
    <property type="protein sequence ID" value="PHJ23935.1"/>
    <property type="molecule type" value="Genomic_DNA"/>
</dbReference>
<feature type="region of interest" description="Disordered" evidence="2">
    <location>
        <begin position="295"/>
        <end position="327"/>
    </location>
</feature>
<feature type="region of interest" description="Disordered" evidence="2">
    <location>
        <begin position="741"/>
        <end position="766"/>
    </location>
</feature>
<feature type="compositionally biased region" description="Basic and acidic residues" evidence="2">
    <location>
        <begin position="892"/>
        <end position="903"/>
    </location>
</feature>